<comment type="catalytic activity">
    <reaction evidence="9">
        <text>2 L-dopa + O2 = 2 L-dopaquinone + 2 H2O</text>
        <dbReference type="Rhea" id="RHEA:34287"/>
        <dbReference type="ChEBI" id="CHEBI:15377"/>
        <dbReference type="ChEBI" id="CHEBI:15379"/>
        <dbReference type="ChEBI" id="CHEBI:57504"/>
        <dbReference type="ChEBI" id="CHEBI:57924"/>
        <dbReference type="EC" id="1.14.18.1"/>
    </reaction>
</comment>
<dbReference type="InterPro" id="IPR050316">
    <property type="entry name" value="Tyrosinase/Hemocyanin"/>
</dbReference>
<dbReference type="PROSITE" id="PS00498">
    <property type="entry name" value="TYROSINASE_2"/>
    <property type="match status" value="1"/>
</dbReference>
<gene>
    <name evidence="13" type="ORF">M422DRAFT_66385</name>
</gene>
<evidence type="ECO:0000259" key="12">
    <source>
        <dbReference type="PROSITE" id="PS00498"/>
    </source>
</evidence>
<dbReference type="Gene3D" id="2.60.310.20">
    <property type="match status" value="1"/>
</dbReference>
<keyword evidence="4" id="KW-0479">Metal-binding</keyword>
<dbReference type="PANTHER" id="PTHR11474">
    <property type="entry name" value="TYROSINASE FAMILY MEMBER"/>
    <property type="match status" value="1"/>
</dbReference>
<dbReference type="AlphaFoldDB" id="A0A0C9W5Z2"/>
<evidence type="ECO:0000313" key="14">
    <source>
        <dbReference type="Proteomes" id="UP000054279"/>
    </source>
</evidence>
<evidence type="ECO:0000256" key="4">
    <source>
        <dbReference type="ARBA" id="ARBA00022723"/>
    </source>
</evidence>
<evidence type="ECO:0000256" key="7">
    <source>
        <dbReference type="ARBA" id="ARBA00023033"/>
    </source>
</evidence>
<dbReference type="Gene3D" id="1.10.1280.10">
    <property type="entry name" value="Di-copper center containing domain from catechol oxidase"/>
    <property type="match status" value="1"/>
</dbReference>
<dbReference type="PANTHER" id="PTHR11474:SF76">
    <property type="entry name" value="SHKT DOMAIN-CONTAINING PROTEIN"/>
    <property type="match status" value="1"/>
</dbReference>
<reference evidence="13 14" key="1">
    <citation type="submission" date="2014-06" db="EMBL/GenBank/DDBJ databases">
        <title>Evolutionary Origins and Diversification of the Mycorrhizal Mutualists.</title>
        <authorList>
            <consortium name="DOE Joint Genome Institute"/>
            <consortium name="Mycorrhizal Genomics Consortium"/>
            <person name="Kohler A."/>
            <person name="Kuo A."/>
            <person name="Nagy L.G."/>
            <person name="Floudas D."/>
            <person name="Copeland A."/>
            <person name="Barry K.W."/>
            <person name="Cichocki N."/>
            <person name="Veneault-Fourrey C."/>
            <person name="LaButti K."/>
            <person name="Lindquist E.A."/>
            <person name="Lipzen A."/>
            <person name="Lundell T."/>
            <person name="Morin E."/>
            <person name="Murat C."/>
            <person name="Riley R."/>
            <person name="Ohm R."/>
            <person name="Sun H."/>
            <person name="Tunlid A."/>
            <person name="Henrissat B."/>
            <person name="Grigoriev I.V."/>
            <person name="Hibbett D.S."/>
            <person name="Martin F."/>
        </authorList>
    </citation>
    <scope>NUCLEOTIDE SEQUENCE [LARGE SCALE GENOMIC DNA]</scope>
    <source>
        <strain evidence="13 14">SS14</strain>
    </source>
</reference>
<dbReference type="HOGENOM" id="CLU_013691_3_0_1"/>
<comment type="cofactor">
    <cofactor evidence="1">
        <name>Cu(2+)</name>
        <dbReference type="ChEBI" id="CHEBI:29036"/>
    </cofactor>
</comment>
<dbReference type="Pfam" id="PF18132">
    <property type="entry name" value="Tyrosinase_C"/>
    <property type="match status" value="1"/>
</dbReference>
<organism evidence="13 14">
    <name type="scientific">Sphaerobolus stellatus (strain SS14)</name>
    <dbReference type="NCBI Taxonomy" id="990650"/>
    <lineage>
        <taxon>Eukaryota</taxon>
        <taxon>Fungi</taxon>
        <taxon>Dikarya</taxon>
        <taxon>Basidiomycota</taxon>
        <taxon>Agaricomycotina</taxon>
        <taxon>Agaricomycetes</taxon>
        <taxon>Phallomycetidae</taxon>
        <taxon>Geastrales</taxon>
        <taxon>Sphaerobolaceae</taxon>
        <taxon>Sphaerobolus</taxon>
    </lineage>
</organism>
<feature type="domain" description="Tyrosinase copper-binding" evidence="11">
    <location>
        <begin position="79"/>
        <end position="96"/>
    </location>
</feature>
<feature type="domain" description="Tyrosinase copper-binding" evidence="12">
    <location>
        <begin position="283"/>
        <end position="294"/>
    </location>
</feature>
<evidence type="ECO:0000256" key="2">
    <source>
        <dbReference type="ARBA" id="ARBA00009928"/>
    </source>
</evidence>
<keyword evidence="7" id="KW-0503">Monooxygenase</keyword>
<dbReference type="EC" id="1.14.18.1" evidence="3"/>
<evidence type="ECO:0000256" key="6">
    <source>
        <dbReference type="ARBA" id="ARBA00023008"/>
    </source>
</evidence>
<evidence type="ECO:0000256" key="3">
    <source>
        <dbReference type="ARBA" id="ARBA00011906"/>
    </source>
</evidence>
<proteinExistence type="inferred from homology"/>
<protein>
    <recommendedName>
        <fullName evidence="3">tyrosinase</fullName>
        <ecNumber evidence="3">1.14.18.1</ecNumber>
    </recommendedName>
</protein>
<name>A0A0C9W5Z2_SPHS4</name>
<sequence>MAPIITTGIEGPVISRQELRTFLKDKELTNLYILAMDRMMRIPQEDVKSWFQIGAIHGRPFIPYDNVGQKGSFGGYCCHSSTLFPPWHRPFLALLEQFLGEHAKKIACEFVNESDKERYIKAAERFRLPYWDWALEAPLPDIVASQAKVECEMPNGQKQVIDNPLYGYKFEPAFKYYGDTFKDLDIWEKWNRTLRYPTNQEATADSAPASMEAVLKNNQFTLRDRCYNLLTRVTTWTRFSHDADAQIDVGTDGVDSIESIHNQMHVLGGKDGHMGVVEYAAFDPVFWLHHGNVDRIFALWQALNPDEYVNAVPSQLATFTRPKGDKEDANTPLAPFRKTNDTFWTSAEVRDTRTFNYTYPELADLYKLSSKDCAAKVRFAVNKLYGKTAPVSATRPSVFDKLPSHSEVGGHVTPGKWHKAAEDHSHYHEWFANIEVQKYSLKKSFMIHVFLGDVPVDSSKWAVSANLVGTHCVFASHIDSTSCEKCQTANAANLIVHGNIPLTHALGNHFGKVTSLESKDVLPVLKEKLKWVVETNDGKVVPNADVPGLKVTTGSSVVQGPTHAEHFPTWNKAVHHHH</sequence>
<dbReference type="GO" id="GO:0046872">
    <property type="term" value="F:metal ion binding"/>
    <property type="evidence" value="ECO:0007669"/>
    <property type="project" value="UniProtKB-KW"/>
</dbReference>
<evidence type="ECO:0000256" key="1">
    <source>
        <dbReference type="ARBA" id="ARBA00001973"/>
    </source>
</evidence>
<keyword evidence="6" id="KW-0186">Copper</keyword>
<dbReference type="InterPro" id="IPR002227">
    <property type="entry name" value="Tyrosinase_Cu-bd"/>
</dbReference>
<evidence type="ECO:0000256" key="10">
    <source>
        <dbReference type="ARBA" id="ARBA00048881"/>
    </source>
</evidence>
<dbReference type="Proteomes" id="UP000054279">
    <property type="component" value="Unassembled WGS sequence"/>
</dbReference>
<evidence type="ECO:0000256" key="9">
    <source>
        <dbReference type="ARBA" id="ARBA00048233"/>
    </source>
</evidence>
<dbReference type="PRINTS" id="PR00092">
    <property type="entry name" value="TYROSINASE"/>
</dbReference>
<dbReference type="GO" id="GO:0004503">
    <property type="term" value="F:tyrosinase activity"/>
    <property type="evidence" value="ECO:0007669"/>
    <property type="project" value="UniProtKB-EC"/>
</dbReference>
<evidence type="ECO:0000256" key="8">
    <source>
        <dbReference type="ARBA" id="ARBA00023101"/>
    </source>
</evidence>
<comment type="catalytic activity">
    <reaction evidence="10">
        <text>L-tyrosine + O2 = L-dopaquinone + H2O</text>
        <dbReference type="Rhea" id="RHEA:18117"/>
        <dbReference type="ChEBI" id="CHEBI:15377"/>
        <dbReference type="ChEBI" id="CHEBI:15379"/>
        <dbReference type="ChEBI" id="CHEBI:57924"/>
        <dbReference type="ChEBI" id="CHEBI:58315"/>
        <dbReference type="EC" id="1.14.18.1"/>
    </reaction>
</comment>
<dbReference type="OrthoDB" id="6132182at2759"/>
<comment type="similarity">
    <text evidence="2">Belongs to the tyrosinase family.</text>
</comment>
<dbReference type="GO" id="GO:0042438">
    <property type="term" value="P:melanin biosynthetic process"/>
    <property type="evidence" value="ECO:0007669"/>
    <property type="project" value="UniProtKB-KW"/>
</dbReference>
<keyword evidence="14" id="KW-1185">Reference proteome</keyword>
<evidence type="ECO:0000256" key="5">
    <source>
        <dbReference type="ARBA" id="ARBA00023002"/>
    </source>
</evidence>
<dbReference type="PROSITE" id="PS00497">
    <property type="entry name" value="TYROSINASE_1"/>
    <property type="match status" value="1"/>
</dbReference>
<dbReference type="EMBL" id="KN837099">
    <property type="protein sequence ID" value="KIJ47996.1"/>
    <property type="molecule type" value="Genomic_DNA"/>
</dbReference>
<dbReference type="InterPro" id="IPR041640">
    <property type="entry name" value="Tyrosinase_C"/>
</dbReference>
<accession>A0A0C9W5Z2</accession>
<keyword evidence="8" id="KW-0470">Melanin biosynthesis</keyword>
<dbReference type="Pfam" id="PF00264">
    <property type="entry name" value="Tyrosinase"/>
    <property type="match status" value="1"/>
</dbReference>
<keyword evidence="5" id="KW-0560">Oxidoreductase</keyword>
<dbReference type="SUPFAM" id="SSF48056">
    <property type="entry name" value="Di-copper centre-containing domain"/>
    <property type="match status" value="1"/>
</dbReference>
<evidence type="ECO:0000259" key="11">
    <source>
        <dbReference type="PROSITE" id="PS00497"/>
    </source>
</evidence>
<evidence type="ECO:0000313" key="13">
    <source>
        <dbReference type="EMBL" id="KIJ47996.1"/>
    </source>
</evidence>
<dbReference type="InterPro" id="IPR008922">
    <property type="entry name" value="Di-copper_centre_dom_sf"/>
</dbReference>